<evidence type="ECO:0000256" key="1">
    <source>
        <dbReference type="ARBA" id="ARBA00001971"/>
    </source>
</evidence>
<evidence type="ECO:0000256" key="8">
    <source>
        <dbReference type="ARBA" id="ARBA00023033"/>
    </source>
</evidence>
<evidence type="ECO:0000256" key="2">
    <source>
        <dbReference type="ARBA" id="ARBA00005179"/>
    </source>
</evidence>
<dbReference type="OrthoDB" id="2789670at2759"/>
<dbReference type="GO" id="GO:0004497">
    <property type="term" value="F:monooxygenase activity"/>
    <property type="evidence" value="ECO:0007669"/>
    <property type="project" value="UniProtKB-KW"/>
</dbReference>
<evidence type="ECO:0000256" key="10">
    <source>
        <dbReference type="RuleBase" id="RU000461"/>
    </source>
</evidence>
<dbReference type="GO" id="GO:0016705">
    <property type="term" value="F:oxidoreductase activity, acting on paired donors, with incorporation or reduction of molecular oxygen"/>
    <property type="evidence" value="ECO:0007669"/>
    <property type="project" value="InterPro"/>
</dbReference>
<evidence type="ECO:0000256" key="11">
    <source>
        <dbReference type="SAM" id="Phobius"/>
    </source>
</evidence>
<dbReference type="PANTHER" id="PTHR46300:SF7">
    <property type="entry name" value="P450, PUTATIVE (EUROFUNG)-RELATED"/>
    <property type="match status" value="1"/>
</dbReference>
<dbReference type="InterPro" id="IPR036396">
    <property type="entry name" value="Cyt_P450_sf"/>
</dbReference>
<dbReference type="Proteomes" id="UP000807025">
    <property type="component" value="Unassembled WGS sequence"/>
</dbReference>
<name>A0A9P5ZL85_PLEER</name>
<keyword evidence="5 9" id="KW-0479">Metal-binding</keyword>
<feature type="transmembrane region" description="Helical" evidence="11">
    <location>
        <begin position="9"/>
        <end position="29"/>
    </location>
</feature>
<evidence type="ECO:0000256" key="9">
    <source>
        <dbReference type="PIRSR" id="PIRSR602401-1"/>
    </source>
</evidence>
<dbReference type="PANTHER" id="PTHR46300">
    <property type="entry name" value="P450, PUTATIVE (EUROFUNG)-RELATED-RELATED"/>
    <property type="match status" value="1"/>
</dbReference>
<dbReference type="PROSITE" id="PS00086">
    <property type="entry name" value="CYTOCHROME_P450"/>
    <property type="match status" value="1"/>
</dbReference>
<evidence type="ECO:0000256" key="4">
    <source>
        <dbReference type="ARBA" id="ARBA00022617"/>
    </source>
</evidence>
<keyword evidence="7 9" id="KW-0408">Iron</keyword>
<dbReference type="EMBL" id="MU154671">
    <property type="protein sequence ID" value="KAF9489452.1"/>
    <property type="molecule type" value="Genomic_DNA"/>
</dbReference>
<dbReference type="InterPro" id="IPR002401">
    <property type="entry name" value="Cyt_P450_E_grp-I"/>
</dbReference>
<evidence type="ECO:0000256" key="7">
    <source>
        <dbReference type="ARBA" id="ARBA00023004"/>
    </source>
</evidence>
<keyword evidence="11" id="KW-1133">Transmembrane helix</keyword>
<keyword evidence="13" id="KW-1185">Reference proteome</keyword>
<protein>
    <submittedName>
        <fullName evidence="12">Cytochrome P450</fullName>
    </submittedName>
</protein>
<comment type="pathway">
    <text evidence="2">Secondary metabolite biosynthesis.</text>
</comment>
<dbReference type="Gene3D" id="1.10.630.10">
    <property type="entry name" value="Cytochrome P450"/>
    <property type="match status" value="1"/>
</dbReference>
<dbReference type="GO" id="GO:0020037">
    <property type="term" value="F:heme binding"/>
    <property type="evidence" value="ECO:0007669"/>
    <property type="project" value="InterPro"/>
</dbReference>
<organism evidence="12 13">
    <name type="scientific">Pleurotus eryngii</name>
    <name type="common">Boletus of the steppes</name>
    <dbReference type="NCBI Taxonomy" id="5323"/>
    <lineage>
        <taxon>Eukaryota</taxon>
        <taxon>Fungi</taxon>
        <taxon>Dikarya</taxon>
        <taxon>Basidiomycota</taxon>
        <taxon>Agaricomycotina</taxon>
        <taxon>Agaricomycetes</taxon>
        <taxon>Agaricomycetidae</taxon>
        <taxon>Agaricales</taxon>
        <taxon>Pleurotineae</taxon>
        <taxon>Pleurotaceae</taxon>
        <taxon>Pleurotus</taxon>
    </lineage>
</organism>
<feature type="binding site" description="axial binding residue" evidence="9">
    <location>
        <position position="432"/>
    </location>
    <ligand>
        <name>heme</name>
        <dbReference type="ChEBI" id="CHEBI:30413"/>
    </ligand>
    <ligandPart>
        <name>Fe</name>
        <dbReference type="ChEBI" id="CHEBI:18248"/>
    </ligandPart>
</feature>
<dbReference type="InterPro" id="IPR017972">
    <property type="entry name" value="Cyt_P450_CS"/>
</dbReference>
<dbReference type="SUPFAM" id="SSF48264">
    <property type="entry name" value="Cytochrome P450"/>
    <property type="match status" value="1"/>
</dbReference>
<gene>
    <name evidence="12" type="ORF">BDN71DRAFT_1401641</name>
</gene>
<evidence type="ECO:0000313" key="12">
    <source>
        <dbReference type="EMBL" id="KAF9489452.1"/>
    </source>
</evidence>
<keyword evidence="4 9" id="KW-0349">Heme</keyword>
<keyword evidence="11" id="KW-0812">Transmembrane</keyword>
<proteinExistence type="inferred from homology"/>
<keyword evidence="8 10" id="KW-0503">Monooxygenase</keyword>
<dbReference type="PRINTS" id="PR00385">
    <property type="entry name" value="P450"/>
</dbReference>
<accession>A0A9P5ZL85</accession>
<keyword evidence="11" id="KW-0472">Membrane</keyword>
<comment type="caution">
    <text evidence="12">The sequence shown here is derived from an EMBL/GenBank/DDBJ whole genome shotgun (WGS) entry which is preliminary data.</text>
</comment>
<evidence type="ECO:0000256" key="3">
    <source>
        <dbReference type="ARBA" id="ARBA00010617"/>
    </source>
</evidence>
<dbReference type="CDD" id="cd11065">
    <property type="entry name" value="CYP64-like"/>
    <property type="match status" value="1"/>
</dbReference>
<reference evidence="12" key="1">
    <citation type="submission" date="2020-11" db="EMBL/GenBank/DDBJ databases">
        <authorList>
            <consortium name="DOE Joint Genome Institute"/>
            <person name="Ahrendt S."/>
            <person name="Riley R."/>
            <person name="Andreopoulos W."/>
            <person name="Labutti K."/>
            <person name="Pangilinan J."/>
            <person name="Ruiz-Duenas F.J."/>
            <person name="Barrasa J.M."/>
            <person name="Sanchez-Garcia M."/>
            <person name="Camarero S."/>
            <person name="Miyauchi S."/>
            <person name="Serrano A."/>
            <person name="Linde D."/>
            <person name="Babiker R."/>
            <person name="Drula E."/>
            <person name="Ayuso-Fernandez I."/>
            <person name="Pacheco R."/>
            <person name="Padilla G."/>
            <person name="Ferreira P."/>
            <person name="Barriuso J."/>
            <person name="Kellner H."/>
            <person name="Castanera R."/>
            <person name="Alfaro M."/>
            <person name="Ramirez L."/>
            <person name="Pisabarro A.G."/>
            <person name="Kuo A."/>
            <person name="Tritt A."/>
            <person name="Lipzen A."/>
            <person name="He G."/>
            <person name="Yan M."/>
            <person name="Ng V."/>
            <person name="Cullen D."/>
            <person name="Martin F."/>
            <person name="Rosso M.-N."/>
            <person name="Henrissat B."/>
            <person name="Hibbett D."/>
            <person name="Martinez A.T."/>
            <person name="Grigoriev I.V."/>
        </authorList>
    </citation>
    <scope>NUCLEOTIDE SEQUENCE</scope>
    <source>
        <strain evidence="12">ATCC 90797</strain>
    </source>
</reference>
<dbReference type="AlphaFoldDB" id="A0A9P5ZL85"/>
<dbReference type="GO" id="GO:0005506">
    <property type="term" value="F:iron ion binding"/>
    <property type="evidence" value="ECO:0007669"/>
    <property type="project" value="InterPro"/>
</dbReference>
<dbReference type="Pfam" id="PF00067">
    <property type="entry name" value="p450"/>
    <property type="match status" value="1"/>
</dbReference>
<comment type="cofactor">
    <cofactor evidence="1 9">
        <name>heme</name>
        <dbReference type="ChEBI" id="CHEBI:30413"/>
    </cofactor>
</comment>
<keyword evidence="6 10" id="KW-0560">Oxidoreductase</keyword>
<dbReference type="InterPro" id="IPR001128">
    <property type="entry name" value="Cyt_P450"/>
</dbReference>
<dbReference type="InterPro" id="IPR050364">
    <property type="entry name" value="Cytochrome_P450_fung"/>
</dbReference>
<comment type="similarity">
    <text evidence="3 10">Belongs to the cytochrome P450 family.</text>
</comment>
<evidence type="ECO:0000313" key="13">
    <source>
        <dbReference type="Proteomes" id="UP000807025"/>
    </source>
</evidence>
<dbReference type="PRINTS" id="PR00463">
    <property type="entry name" value="EP450I"/>
</dbReference>
<sequence>MARTSTRSMAFSTPSIVLPLVGVAFWLWIKNRHSNRHYPPGPPSWPFIGNLLRLPGQHPWLRLTEWKETYGQTVYLHGLGGTTILFLNNVNLAVQLFEKRPTIYSERPRFTVAGDLLGLDKLMPLRMHDHGWKLQRKLARSAMSLDAVKRYHPLLEEVATMLSESLRVDPETFTHHIRLALSRVILSVTYGIPVATSDNEFVVLVEEAMKVISKATNPGAYLADLFPILKQPHALLFRNDIQRNRRIVQDSLNKPFDHVKKQIVDGSAPPSLVQQLLADEGDKEFASRQEYENTVKWLAGSLYLAGVETVNALVLTTLLAMAMNPDKQARAQEEIDAVVGIHRLPTLGDKGSLPYMEAVIKEAMRWYPSVPLSLGRRTSQDDVYEGHFIPAGTNVFPNIWFVSTVFMPERFLDENPPVDPTNYAFGFGRRICPGKQLAEHSVFIVIASILAAFRISPETDSSGKPIPYDARFSSGLISAPEDFRCKFRPRSEERGAQVRARAAAVSYVA</sequence>
<evidence type="ECO:0000256" key="6">
    <source>
        <dbReference type="ARBA" id="ARBA00023002"/>
    </source>
</evidence>
<evidence type="ECO:0000256" key="5">
    <source>
        <dbReference type="ARBA" id="ARBA00022723"/>
    </source>
</evidence>